<reference evidence="1" key="1">
    <citation type="journal article" date="2011" name="PLoS Biol.">
        <title>Gene gain and loss during evolution of obligate parasitism in the white rust pathogen of Arabidopsis thaliana.</title>
        <authorList>
            <person name="Kemen E."/>
            <person name="Gardiner A."/>
            <person name="Schultz-Larsen T."/>
            <person name="Kemen A.C."/>
            <person name="Balmuth A.L."/>
            <person name="Robert-Seilaniantz A."/>
            <person name="Bailey K."/>
            <person name="Holub E."/>
            <person name="Studholme D.J."/>
            <person name="Maclean D."/>
            <person name="Jones J.D."/>
        </authorList>
    </citation>
    <scope>NUCLEOTIDE SEQUENCE</scope>
</reference>
<dbReference type="AlphaFoldDB" id="F0WCB3"/>
<organism evidence="1">
    <name type="scientific">Albugo laibachii Nc14</name>
    <dbReference type="NCBI Taxonomy" id="890382"/>
    <lineage>
        <taxon>Eukaryota</taxon>
        <taxon>Sar</taxon>
        <taxon>Stramenopiles</taxon>
        <taxon>Oomycota</taxon>
        <taxon>Peronosporomycetes</taxon>
        <taxon>Albuginales</taxon>
        <taxon>Albuginaceae</taxon>
        <taxon>Albugo</taxon>
    </lineage>
</organism>
<name>F0WCB3_9STRA</name>
<evidence type="ECO:0000313" key="1">
    <source>
        <dbReference type="EMBL" id="CCA18828.1"/>
    </source>
</evidence>
<dbReference type="HOGENOM" id="CLU_068801_0_0_1"/>
<proteinExistence type="predicted"/>
<gene>
    <name evidence="1" type="primary">AlNc14C57G4297</name>
    <name evidence="1" type="ORF">ALNC14_049710</name>
</gene>
<dbReference type="EMBL" id="FR824102">
    <property type="protein sequence ID" value="CCA18828.1"/>
    <property type="molecule type" value="Genomic_DNA"/>
</dbReference>
<sequence length="288" mass="32608">METVIRVLVIHPIHAGSILLVCLRRPLKWNDVINEIYQVITDADELPHPDQYQNCKLLLHPTKSKTEKGVVIRKKHLDRSIRDGDLLSIIGLCVNPNIKFGSHANFQDPLDSTEKNEAQYPPEWTKESHTIENASESIAYIPPADELLHASLQKKRNRSISSKFWLINKLAATGVISPEQKDSLKLLLLTSDNSSLLSAFETYEATGDVTTLLSLDTRMKRTHSDLSANSTSQFQSISKDLEDELELLSRTVDCDRIHRQVENPNFDLNDDELDALVQDIMAMKSQQE</sequence>
<reference evidence="1" key="2">
    <citation type="submission" date="2011-02" db="EMBL/GenBank/DDBJ databases">
        <authorList>
            <person name="MacLean D."/>
        </authorList>
    </citation>
    <scope>NUCLEOTIDE SEQUENCE</scope>
</reference>
<protein>
    <submittedName>
        <fullName evidence="1">Uncharacterized protein AlNc14C57G4297</fullName>
    </submittedName>
</protein>
<accession>F0WCB3</accession>